<evidence type="ECO:0000256" key="1">
    <source>
        <dbReference type="ARBA" id="ARBA00022679"/>
    </source>
</evidence>
<dbReference type="Pfam" id="PF01553">
    <property type="entry name" value="Acyltransferase"/>
    <property type="match status" value="1"/>
</dbReference>
<dbReference type="GO" id="GO:0006654">
    <property type="term" value="P:phosphatidic acid biosynthetic process"/>
    <property type="evidence" value="ECO:0007669"/>
    <property type="project" value="TreeGrafter"/>
</dbReference>
<dbReference type="SUPFAM" id="SSF69593">
    <property type="entry name" value="Glycerol-3-phosphate (1)-acyltransferase"/>
    <property type="match status" value="1"/>
</dbReference>
<evidence type="ECO:0000256" key="2">
    <source>
        <dbReference type="ARBA" id="ARBA00023315"/>
    </source>
</evidence>
<feature type="domain" description="Phospholipid/glycerol acyltransferase" evidence="4">
    <location>
        <begin position="84"/>
        <end position="201"/>
    </location>
</feature>
<keyword evidence="6" id="KW-1185">Reference proteome</keyword>
<feature type="region of interest" description="Disordered" evidence="3">
    <location>
        <begin position="255"/>
        <end position="274"/>
    </location>
</feature>
<evidence type="ECO:0000313" key="5">
    <source>
        <dbReference type="EMBL" id="SLM94751.1"/>
    </source>
</evidence>
<dbReference type="CDD" id="cd07989">
    <property type="entry name" value="LPLAT_AGPAT-like"/>
    <property type="match status" value="1"/>
</dbReference>
<dbReference type="GO" id="GO:0003841">
    <property type="term" value="F:1-acylglycerol-3-phosphate O-acyltransferase activity"/>
    <property type="evidence" value="ECO:0007669"/>
    <property type="project" value="UniProtKB-EC"/>
</dbReference>
<evidence type="ECO:0000256" key="3">
    <source>
        <dbReference type="SAM" id="MobiDB-lite"/>
    </source>
</evidence>
<gene>
    <name evidence="5" type="ORF">FM110_11835</name>
</gene>
<dbReference type="EC" id="2.3.1.51" evidence="5"/>
<reference evidence="5 6" key="1">
    <citation type="submission" date="2017-02" db="EMBL/GenBank/DDBJ databases">
        <authorList>
            <person name="Peterson S.W."/>
        </authorList>
    </citation>
    <scope>NUCLEOTIDE SEQUENCE [LARGE SCALE GENOMIC DNA]</scope>
    <source>
        <strain evidence="5 6">CIP104813</strain>
    </source>
</reference>
<dbReference type="RefSeq" id="WP_087104957.1">
    <property type="nucleotide sequence ID" value="NZ_FWFG01000101.1"/>
</dbReference>
<feature type="region of interest" description="Disordered" evidence="3">
    <location>
        <begin position="1"/>
        <end position="29"/>
    </location>
</feature>
<dbReference type="SMART" id="SM00563">
    <property type="entry name" value="PlsC"/>
    <property type="match status" value="1"/>
</dbReference>
<organism evidence="5 6">
    <name type="scientific">Brachybacterium nesterenkovii</name>
    <dbReference type="NCBI Taxonomy" id="47847"/>
    <lineage>
        <taxon>Bacteria</taxon>
        <taxon>Bacillati</taxon>
        <taxon>Actinomycetota</taxon>
        <taxon>Actinomycetes</taxon>
        <taxon>Micrococcales</taxon>
        <taxon>Dermabacteraceae</taxon>
        <taxon>Brachybacterium</taxon>
    </lineage>
</organism>
<dbReference type="PANTHER" id="PTHR10434">
    <property type="entry name" value="1-ACYL-SN-GLYCEROL-3-PHOSPHATE ACYLTRANSFERASE"/>
    <property type="match status" value="1"/>
</dbReference>
<evidence type="ECO:0000313" key="6">
    <source>
        <dbReference type="Proteomes" id="UP000195981"/>
    </source>
</evidence>
<evidence type="ECO:0000259" key="4">
    <source>
        <dbReference type="SMART" id="SM00563"/>
    </source>
</evidence>
<keyword evidence="1 5" id="KW-0808">Transferase</keyword>
<dbReference type="InterPro" id="IPR002123">
    <property type="entry name" value="Plipid/glycerol_acylTrfase"/>
</dbReference>
<dbReference type="Proteomes" id="UP000195981">
    <property type="component" value="Unassembled WGS sequence"/>
</dbReference>
<accession>A0A1X6X674</accession>
<dbReference type="PANTHER" id="PTHR10434:SF11">
    <property type="entry name" value="1-ACYL-SN-GLYCEROL-3-PHOSPHATE ACYLTRANSFERASE"/>
    <property type="match status" value="1"/>
</dbReference>
<dbReference type="EMBL" id="FWFG01000101">
    <property type="protein sequence ID" value="SLM94751.1"/>
    <property type="molecule type" value="Genomic_DNA"/>
</dbReference>
<sequence>MAGSDQRGATGDGTAARPPQPSLSSPARAQGFDLSDERLAVYRSRWRAGVRWFIQRVVFRAVLNSAVTPSVEVHRRVRTIRGPFVLVSNHTSHVDGPLLAISLPWSQGRLLSTGVAADYFFRVWHRRTFVRWMLNAFPIDRDGSRKNSGTSRRLLRSGVPILVFPEGGRQQTGVMGSFKPGAAALAANVGVPLVPAAIIGGHEAMPKGRNWPKPGRPPVKVVFGEPLVAAPDESVTDFNDRIRAAVADLYDTHRDAVLGPRPAPAPDPHDRKAD</sequence>
<keyword evidence="2 5" id="KW-0012">Acyltransferase</keyword>
<protein>
    <submittedName>
        <fullName evidence="5">1-acyl-sn-glycerol-3-phosphate acyltransferase</fullName>
        <ecNumber evidence="5">2.3.1.51</ecNumber>
    </submittedName>
</protein>
<name>A0A1X6X674_9MICO</name>
<dbReference type="AlphaFoldDB" id="A0A1X6X674"/>
<dbReference type="OrthoDB" id="9808424at2"/>
<proteinExistence type="predicted"/>